<dbReference type="PANTHER" id="PTHR13767">
    <property type="entry name" value="TRNA-PSEUDOURIDINE SYNTHASE"/>
    <property type="match status" value="1"/>
</dbReference>
<dbReference type="InterPro" id="IPR014780">
    <property type="entry name" value="tRNA_psdUridine_synth_TruB"/>
</dbReference>
<dbReference type="Gene3D" id="3.30.2350.10">
    <property type="entry name" value="Pseudouridine synthase"/>
    <property type="match status" value="1"/>
</dbReference>
<evidence type="ECO:0000256" key="2">
    <source>
        <dbReference type="ARBA" id="ARBA00005642"/>
    </source>
</evidence>
<evidence type="ECO:0000313" key="8">
    <source>
        <dbReference type="Proteomes" id="UP000177707"/>
    </source>
</evidence>
<comment type="caution">
    <text evidence="7">The sequence shown here is derived from an EMBL/GenBank/DDBJ whole genome shotgun (WGS) entry which is preliminary data.</text>
</comment>
<dbReference type="InterPro" id="IPR002501">
    <property type="entry name" value="PsdUridine_synth_N"/>
</dbReference>
<evidence type="ECO:0000259" key="6">
    <source>
        <dbReference type="Pfam" id="PF01509"/>
    </source>
</evidence>
<feature type="domain" description="Pseudouridine synthase II N-terminal" evidence="6">
    <location>
        <begin position="27"/>
        <end position="142"/>
    </location>
</feature>
<protein>
    <recommendedName>
        <fullName evidence="3">tRNA pseudouridine(55) synthase</fullName>
        <ecNumber evidence="3">5.4.99.25</ecNumber>
    </recommendedName>
</protein>
<dbReference type="SUPFAM" id="SSF55120">
    <property type="entry name" value="Pseudouridine synthase"/>
    <property type="match status" value="1"/>
</dbReference>
<dbReference type="AlphaFoldDB" id="A0A1G2TXX0"/>
<dbReference type="GO" id="GO:0006400">
    <property type="term" value="P:tRNA modification"/>
    <property type="evidence" value="ECO:0007669"/>
    <property type="project" value="TreeGrafter"/>
</dbReference>
<dbReference type="EMBL" id="MHWB01000013">
    <property type="protein sequence ID" value="OHB01422.1"/>
    <property type="molecule type" value="Genomic_DNA"/>
</dbReference>
<gene>
    <name evidence="7" type="ORF">A3A96_01880</name>
</gene>
<keyword evidence="4" id="KW-0819">tRNA processing</keyword>
<sequence length="283" mass="31859">MIYNLYKQRGETPLECIQRFARKTPELKGEKMTYLGRLDPLAEGVLLMASGIDVKRKEEFLGLDKEYDFISIFGFATDTYDVLGKIVRVEKVPIRQAQGENANTIFENEIRKVALIYEGEREQKYPTYSSKIIANKKTSPLASRSPLLVQEREGVESGSLGFPSPEQGEGGVGFSKKITIHKIQFHKLETLNNKELFGRLLSDISKVNGDFRQHEILILWKEILLNSGAPRSYFLGRFSAHVSSGTYIRGLVNDIGNTLGCGATTLSIKRTRVGDYKIEDSIK</sequence>
<comment type="catalytic activity">
    <reaction evidence="1">
        <text>uridine(55) in tRNA = pseudouridine(55) in tRNA</text>
        <dbReference type="Rhea" id="RHEA:42532"/>
        <dbReference type="Rhea" id="RHEA-COMP:10101"/>
        <dbReference type="Rhea" id="RHEA-COMP:10102"/>
        <dbReference type="ChEBI" id="CHEBI:65314"/>
        <dbReference type="ChEBI" id="CHEBI:65315"/>
        <dbReference type="EC" id="5.4.99.25"/>
    </reaction>
</comment>
<evidence type="ECO:0000256" key="5">
    <source>
        <dbReference type="ARBA" id="ARBA00023235"/>
    </source>
</evidence>
<dbReference type="GO" id="GO:1990481">
    <property type="term" value="P:mRNA pseudouridine synthesis"/>
    <property type="evidence" value="ECO:0007669"/>
    <property type="project" value="TreeGrafter"/>
</dbReference>
<dbReference type="InterPro" id="IPR020103">
    <property type="entry name" value="PsdUridine_synth_cat_dom_sf"/>
</dbReference>
<reference evidence="7 8" key="1">
    <citation type="journal article" date="2016" name="Nat. Commun.">
        <title>Thousands of microbial genomes shed light on interconnected biogeochemical processes in an aquifer system.</title>
        <authorList>
            <person name="Anantharaman K."/>
            <person name="Brown C.T."/>
            <person name="Hug L.A."/>
            <person name="Sharon I."/>
            <person name="Castelle C.J."/>
            <person name="Probst A.J."/>
            <person name="Thomas B.C."/>
            <person name="Singh A."/>
            <person name="Wilkins M.J."/>
            <person name="Karaoz U."/>
            <person name="Brodie E.L."/>
            <person name="Williams K.H."/>
            <person name="Hubbard S.S."/>
            <person name="Banfield J.F."/>
        </authorList>
    </citation>
    <scope>NUCLEOTIDE SEQUENCE [LARGE SCALE GENOMIC DNA]</scope>
</reference>
<dbReference type="GO" id="GO:0160148">
    <property type="term" value="F:tRNA pseudouridine(55) synthase activity"/>
    <property type="evidence" value="ECO:0007669"/>
    <property type="project" value="UniProtKB-EC"/>
</dbReference>
<dbReference type="Proteomes" id="UP000177707">
    <property type="component" value="Unassembled WGS sequence"/>
</dbReference>
<dbReference type="EC" id="5.4.99.25" evidence="3"/>
<evidence type="ECO:0000256" key="4">
    <source>
        <dbReference type="ARBA" id="ARBA00022694"/>
    </source>
</evidence>
<name>A0A1G2TXX0_9BACT</name>
<evidence type="ECO:0000256" key="3">
    <source>
        <dbReference type="ARBA" id="ARBA00012787"/>
    </source>
</evidence>
<dbReference type="PANTHER" id="PTHR13767:SF2">
    <property type="entry name" value="PSEUDOURIDYLATE SYNTHASE TRUB1"/>
    <property type="match status" value="1"/>
</dbReference>
<dbReference type="GO" id="GO:0003723">
    <property type="term" value="F:RNA binding"/>
    <property type="evidence" value="ECO:0007669"/>
    <property type="project" value="InterPro"/>
</dbReference>
<evidence type="ECO:0000313" key="7">
    <source>
        <dbReference type="EMBL" id="OHB01422.1"/>
    </source>
</evidence>
<proteinExistence type="inferred from homology"/>
<organism evidence="7 8">
    <name type="scientific">Candidatus Zambryskibacteria bacterium RIFCSPLOWO2_01_FULL_39_39</name>
    <dbReference type="NCBI Taxonomy" id="1802758"/>
    <lineage>
        <taxon>Bacteria</taxon>
        <taxon>Candidatus Zambryskiibacteriota</taxon>
    </lineage>
</organism>
<accession>A0A1G2TXX0</accession>
<dbReference type="STRING" id="1802758.A3A96_01880"/>
<keyword evidence="5" id="KW-0413">Isomerase</keyword>
<dbReference type="Pfam" id="PF01509">
    <property type="entry name" value="TruB_N"/>
    <property type="match status" value="1"/>
</dbReference>
<comment type="similarity">
    <text evidence="2">Belongs to the pseudouridine synthase TruB family. Type 1 subfamily.</text>
</comment>
<evidence type="ECO:0000256" key="1">
    <source>
        <dbReference type="ARBA" id="ARBA00000385"/>
    </source>
</evidence>